<evidence type="ECO:0000313" key="2">
    <source>
        <dbReference type="Proteomes" id="UP000054565"/>
    </source>
</evidence>
<proteinExistence type="predicted"/>
<evidence type="ECO:0000313" key="1">
    <source>
        <dbReference type="EMBL" id="KMP03208.1"/>
    </source>
</evidence>
<gene>
    <name evidence="1" type="ORF">CIRG_02900</name>
</gene>
<dbReference type="AlphaFoldDB" id="A0A0J6Y8V1"/>
<name>A0A0J6Y8V1_COCIT</name>
<dbReference type="Proteomes" id="UP000054565">
    <property type="component" value="Unassembled WGS sequence"/>
</dbReference>
<accession>A0A0J6Y8V1</accession>
<organism evidence="1 2">
    <name type="scientific">Coccidioides immitis RMSCC 2394</name>
    <dbReference type="NCBI Taxonomy" id="404692"/>
    <lineage>
        <taxon>Eukaryota</taxon>
        <taxon>Fungi</taxon>
        <taxon>Dikarya</taxon>
        <taxon>Ascomycota</taxon>
        <taxon>Pezizomycotina</taxon>
        <taxon>Eurotiomycetes</taxon>
        <taxon>Eurotiomycetidae</taxon>
        <taxon>Onygenales</taxon>
        <taxon>Onygenaceae</taxon>
        <taxon>Coccidioides</taxon>
    </lineage>
</organism>
<dbReference type="EMBL" id="DS028094">
    <property type="protein sequence ID" value="KMP03208.1"/>
    <property type="molecule type" value="Genomic_DNA"/>
</dbReference>
<sequence length="159" mass="16709">MGIHRDLGNSIGEIELSGKKAAQTSCETWLDSKASKSQASFSLGFEFRDPCASSVSKRAPPFASWNQSPLGCSHDGGPASERALAATTNVLGRYSIVLCFVDFRPDAAGARRERPKKRLVRAGGASPQHVKLGCAVAGMINLTAVIDSVHPSTVPTALA</sequence>
<reference evidence="2" key="1">
    <citation type="journal article" date="2010" name="Genome Res.">
        <title>Population genomic sequencing of Coccidioides fungi reveals recent hybridization and transposon control.</title>
        <authorList>
            <person name="Neafsey D.E."/>
            <person name="Barker B.M."/>
            <person name="Sharpton T.J."/>
            <person name="Stajich J.E."/>
            <person name="Park D.J."/>
            <person name="Whiston E."/>
            <person name="Hung C.-Y."/>
            <person name="McMahan C."/>
            <person name="White J."/>
            <person name="Sykes S."/>
            <person name="Heiman D."/>
            <person name="Young S."/>
            <person name="Zeng Q."/>
            <person name="Abouelleil A."/>
            <person name="Aftuck L."/>
            <person name="Bessette D."/>
            <person name="Brown A."/>
            <person name="FitzGerald M."/>
            <person name="Lui A."/>
            <person name="Macdonald J.P."/>
            <person name="Priest M."/>
            <person name="Orbach M.J."/>
            <person name="Galgiani J.N."/>
            <person name="Kirkland T.N."/>
            <person name="Cole G.T."/>
            <person name="Birren B.W."/>
            <person name="Henn M.R."/>
            <person name="Taylor J.W."/>
            <person name="Rounsley S.D."/>
        </authorList>
    </citation>
    <scope>NUCLEOTIDE SEQUENCE [LARGE SCALE GENOMIC DNA]</scope>
    <source>
        <strain evidence="2">RMSCC 2394</strain>
    </source>
</reference>
<protein>
    <submittedName>
        <fullName evidence="1">Uncharacterized protein</fullName>
    </submittedName>
</protein>